<comment type="caution">
    <text evidence="1">The sequence shown here is derived from an EMBL/GenBank/DDBJ whole genome shotgun (WGS) entry which is preliminary data.</text>
</comment>
<dbReference type="EMBL" id="JAASQV010000002">
    <property type="protein sequence ID" value="NIJ65702.1"/>
    <property type="molecule type" value="Genomic_DNA"/>
</dbReference>
<dbReference type="AlphaFoldDB" id="A0A7X5V1X6"/>
<gene>
    <name evidence="1" type="ORF">FHR20_002664</name>
</gene>
<evidence type="ECO:0000313" key="1">
    <source>
        <dbReference type="EMBL" id="NIJ65702.1"/>
    </source>
</evidence>
<evidence type="ECO:0008006" key="3">
    <source>
        <dbReference type="Google" id="ProtNLM"/>
    </source>
</evidence>
<name>A0A7X5V1X6_9SPHN</name>
<protein>
    <recommendedName>
        <fullName evidence="3">Knr4/Smi1-like domain-containing protein</fullName>
    </recommendedName>
</protein>
<dbReference type="Proteomes" id="UP000564677">
    <property type="component" value="Unassembled WGS sequence"/>
</dbReference>
<sequence>MIWCWAWIICCEEGEDYGRIAVIAAGDRWVADSFTDFVKAYVADPMSVC</sequence>
<reference evidence="1 2" key="1">
    <citation type="submission" date="2020-03" db="EMBL/GenBank/DDBJ databases">
        <title>Genomic Encyclopedia of Type Strains, Phase IV (KMG-IV): sequencing the most valuable type-strain genomes for metagenomic binning, comparative biology and taxonomic classification.</title>
        <authorList>
            <person name="Goeker M."/>
        </authorList>
    </citation>
    <scope>NUCLEOTIDE SEQUENCE [LARGE SCALE GENOMIC DNA]</scope>
    <source>
        <strain evidence="1 2">DSM 4733</strain>
    </source>
</reference>
<accession>A0A7X5V1X6</accession>
<keyword evidence="2" id="KW-1185">Reference proteome</keyword>
<proteinExistence type="predicted"/>
<dbReference type="RefSeq" id="WP_167300055.1">
    <property type="nucleotide sequence ID" value="NZ_JAASQV010000002.1"/>
</dbReference>
<evidence type="ECO:0000313" key="2">
    <source>
        <dbReference type="Proteomes" id="UP000564677"/>
    </source>
</evidence>
<organism evidence="1 2">
    <name type="scientific">Sphingomonas leidyi</name>
    <dbReference type="NCBI Taxonomy" id="68569"/>
    <lineage>
        <taxon>Bacteria</taxon>
        <taxon>Pseudomonadati</taxon>
        <taxon>Pseudomonadota</taxon>
        <taxon>Alphaproteobacteria</taxon>
        <taxon>Sphingomonadales</taxon>
        <taxon>Sphingomonadaceae</taxon>
        <taxon>Sphingomonas</taxon>
    </lineage>
</organism>